<evidence type="ECO:0000313" key="3">
    <source>
        <dbReference type="Proteomes" id="UP000678393"/>
    </source>
</evidence>
<keyword evidence="3" id="KW-1185">Reference proteome</keyword>
<accession>A0A8S3YGV4</accession>
<gene>
    <name evidence="2" type="ORF">CUNI_LOCUS1352</name>
</gene>
<reference evidence="2" key="1">
    <citation type="submission" date="2021-04" db="EMBL/GenBank/DDBJ databases">
        <authorList>
            <consortium name="Molecular Ecology Group"/>
        </authorList>
    </citation>
    <scope>NUCLEOTIDE SEQUENCE</scope>
</reference>
<dbReference type="EMBL" id="CAJHNH020000165">
    <property type="protein sequence ID" value="CAG5115794.1"/>
    <property type="molecule type" value="Genomic_DNA"/>
</dbReference>
<evidence type="ECO:0000313" key="2">
    <source>
        <dbReference type="EMBL" id="CAG5115794.1"/>
    </source>
</evidence>
<keyword evidence="1" id="KW-0732">Signal</keyword>
<proteinExistence type="predicted"/>
<feature type="chain" id="PRO_5035837576" evidence="1">
    <location>
        <begin position="22"/>
        <end position="224"/>
    </location>
</feature>
<organism evidence="2 3">
    <name type="scientific">Candidula unifasciata</name>
    <dbReference type="NCBI Taxonomy" id="100452"/>
    <lineage>
        <taxon>Eukaryota</taxon>
        <taxon>Metazoa</taxon>
        <taxon>Spiralia</taxon>
        <taxon>Lophotrochozoa</taxon>
        <taxon>Mollusca</taxon>
        <taxon>Gastropoda</taxon>
        <taxon>Heterobranchia</taxon>
        <taxon>Euthyneura</taxon>
        <taxon>Panpulmonata</taxon>
        <taxon>Eupulmonata</taxon>
        <taxon>Stylommatophora</taxon>
        <taxon>Helicina</taxon>
        <taxon>Helicoidea</taxon>
        <taxon>Geomitridae</taxon>
        <taxon>Candidula</taxon>
    </lineage>
</organism>
<comment type="caution">
    <text evidence="2">The sequence shown here is derived from an EMBL/GenBank/DDBJ whole genome shotgun (WGS) entry which is preliminary data.</text>
</comment>
<sequence length="224" mass="26272">MTPLYLTSYLVLAVFVFYSSASYYNCENGVYDTLYHLTEECRQASYTPYLRELRKKQKQVSGQDIANMLEGYCRVANDTTICVEDYVSKLPCLTQEMEPFRVMNRRSNWYCNEDKVKDVIKDIYNNLPEEALNYRTNQCYKEAPITAYPCIKRYLNVKKPPKDKRETMKKILSSFRCTYRKLLRKCSRSTALMLTTLEYDWLLIPPALGINVSDTLLTVARIKV</sequence>
<dbReference type="AlphaFoldDB" id="A0A8S3YGV4"/>
<dbReference type="OrthoDB" id="6098712at2759"/>
<dbReference type="Proteomes" id="UP000678393">
    <property type="component" value="Unassembled WGS sequence"/>
</dbReference>
<name>A0A8S3YGV4_9EUPU</name>
<protein>
    <submittedName>
        <fullName evidence="2">Uncharacterized protein</fullName>
    </submittedName>
</protein>
<feature type="signal peptide" evidence="1">
    <location>
        <begin position="1"/>
        <end position="21"/>
    </location>
</feature>
<evidence type="ECO:0000256" key="1">
    <source>
        <dbReference type="SAM" id="SignalP"/>
    </source>
</evidence>